<gene>
    <name evidence="2" type="ORF">O4G74_13115</name>
</gene>
<dbReference type="EMBL" id="JAPWGW010000004">
    <property type="protein sequence ID" value="MCZ4299004.1"/>
    <property type="molecule type" value="Genomic_DNA"/>
</dbReference>
<evidence type="ECO:0000313" key="2">
    <source>
        <dbReference type="EMBL" id="MCZ4299004.1"/>
    </source>
</evidence>
<protein>
    <submittedName>
        <fullName evidence="2">Uncharacterized protein</fullName>
    </submittedName>
</protein>
<comment type="caution">
    <text evidence="2">The sequence shown here is derived from an EMBL/GenBank/DDBJ whole genome shotgun (WGS) entry which is preliminary data.</text>
</comment>
<reference evidence="2" key="1">
    <citation type="submission" date="2022-12" db="EMBL/GenBank/DDBJ databases">
        <title>Bacterial isolates from different developmental stages of Nematostella vectensis.</title>
        <authorList>
            <person name="Fraune S."/>
        </authorList>
    </citation>
    <scope>NUCLEOTIDE SEQUENCE</scope>
    <source>
        <strain evidence="2">G21632-S1</strain>
    </source>
</reference>
<feature type="signal peptide" evidence="1">
    <location>
        <begin position="1"/>
        <end position="24"/>
    </location>
</feature>
<accession>A0ABT4LX95</accession>
<proteinExistence type="predicted"/>
<keyword evidence="1" id="KW-0732">Signal</keyword>
<name>A0ABT4LX95_9PROT</name>
<dbReference type="RefSeq" id="WP_269403065.1">
    <property type="nucleotide sequence ID" value="NZ_JAPWGW010000004.1"/>
</dbReference>
<dbReference type="Proteomes" id="UP001083770">
    <property type="component" value="Unassembled WGS sequence"/>
</dbReference>
<feature type="chain" id="PRO_5046389614" evidence="1">
    <location>
        <begin position="25"/>
        <end position="103"/>
    </location>
</feature>
<evidence type="ECO:0000313" key="3">
    <source>
        <dbReference type="Proteomes" id="UP001083770"/>
    </source>
</evidence>
<organism evidence="2 3">
    <name type="scientific">Henriciella marina</name>
    <dbReference type="NCBI Taxonomy" id="453851"/>
    <lineage>
        <taxon>Bacteria</taxon>
        <taxon>Pseudomonadati</taxon>
        <taxon>Pseudomonadota</taxon>
        <taxon>Alphaproteobacteria</taxon>
        <taxon>Hyphomonadales</taxon>
        <taxon>Hyphomonadaceae</taxon>
        <taxon>Henriciella</taxon>
    </lineage>
</organism>
<sequence length="103" mass="11135">MAIFNLRNLAVSGGAVSMSLIANAQSGAGAPTFDKNDAALDKLVEACFEMEGGVTLVQGIETICYPHMRRFIRSWAEPANNIYNHSTTQTAAQTDLFVSNYMS</sequence>
<keyword evidence="3" id="KW-1185">Reference proteome</keyword>
<evidence type="ECO:0000256" key="1">
    <source>
        <dbReference type="SAM" id="SignalP"/>
    </source>
</evidence>